<feature type="domain" description="Glucose-methanol-choline oxidoreductase N-terminal" evidence="3">
    <location>
        <begin position="136"/>
        <end position="159"/>
    </location>
</feature>
<dbReference type="Proteomes" id="UP000069940">
    <property type="component" value="Unassembled WGS sequence"/>
</dbReference>
<dbReference type="SUPFAM" id="SSF54373">
    <property type="entry name" value="FAD-linked reductases, C-terminal domain"/>
    <property type="match status" value="1"/>
</dbReference>
<dbReference type="GeneID" id="109403259"/>
<proteinExistence type="inferred from homology"/>
<dbReference type="Pfam" id="PF05199">
    <property type="entry name" value="GMC_oxred_C"/>
    <property type="match status" value="1"/>
</dbReference>
<dbReference type="InterPro" id="IPR036188">
    <property type="entry name" value="FAD/NAD-bd_sf"/>
</dbReference>
<evidence type="ECO:0000313" key="6">
    <source>
        <dbReference type="Proteomes" id="UP000069940"/>
    </source>
</evidence>
<dbReference type="Gene3D" id="3.50.50.60">
    <property type="entry name" value="FAD/NAD(P)-binding domain"/>
    <property type="match status" value="1"/>
</dbReference>
<evidence type="ECO:0000256" key="1">
    <source>
        <dbReference type="ARBA" id="ARBA00010790"/>
    </source>
</evidence>
<accession>A0ABM1ZB20</accession>
<evidence type="ECO:0000259" key="3">
    <source>
        <dbReference type="PROSITE" id="PS00623"/>
    </source>
</evidence>
<keyword evidence="2" id="KW-0285">Flavoprotein</keyword>
<keyword evidence="2" id="KW-0274">FAD</keyword>
<feature type="domain" description="Glucose-methanol-choline oxidoreductase N-terminal" evidence="4">
    <location>
        <begin position="313"/>
        <end position="327"/>
    </location>
</feature>
<reference evidence="5" key="2">
    <citation type="submission" date="2025-05" db="UniProtKB">
        <authorList>
            <consortium name="EnsemblMetazoa"/>
        </authorList>
    </citation>
    <scope>IDENTIFICATION</scope>
    <source>
        <strain evidence="5">Foshan</strain>
    </source>
</reference>
<dbReference type="PANTHER" id="PTHR11552">
    <property type="entry name" value="GLUCOSE-METHANOL-CHOLINE GMC OXIDOREDUCTASE"/>
    <property type="match status" value="1"/>
</dbReference>
<comment type="similarity">
    <text evidence="1 2">Belongs to the GMC oxidoreductase family.</text>
</comment>
<dbReference type="InterPro" id="IPR007867">
    <property type="entry name" value="GMC_OxRtase_C"/>
</dbReference>
<evidence type="ECO:0000313" key="5">
    <source>
        <dbReference type="EnsemblMetazoa" id="AALFPA23_016770.P24474"/>
    </source>
</evidence>
<dbReference type="Gene3D" id="3.30.560.10">
    <property type="entry name" value="Glucose Oxidase, domain 3"/>
    <property type="match status" value="1"/>
</dbReference>
<dbReference type="PROSITE" id="PS00623">
    <property type="entry name" value="GMC_OXRED_1"/>
    <property type="match status" value="1"/>
</dbReference>
<dbReference type="EnsemblMetazoa" id="AALFPA23_016770.R24474">
    <property type="protein sequence ID" value="AALFPA23_016770.P24474"/>
    <property type="gene ID" value="AALFPA23_016770"/>
</dbReference>
<dbReference type="PANTHER" id="PTHR11552:SF186">
    <property type="entry name" value="GLUCOSE-METHANOL-CHOLINE OXIDOREDUCTASE N-TERMINAL DOMAIN-CONTAINING PROTEIN"/>
    <property type="match status" value="1"/>
</dbReference>
<keyword evidence="6" id="KW-1185">Reference proteome</keyword>
<dbReference type="RefSeq" id="XP_019531587.3">
    <property type="nucleotide sequence ID" value="XM_019676042.3"/>
</dbReference>
<dbReference type="PROSITE" id="PS00624">
    <property type="entry name" value="GMC_OXRED_2"/>
    <property type="match status" value="1"/>
</dbReference>
<reference evidence="6" key="1">
    <citation type="journal article" date="2015" name="Proc. Natl. Acad. Sci. U.S.A.">
        <title>Genome sequence of the Asian Tiger mosquito, Aedes albopictus, reveals insights into its biology, genetics, and evolution.</title>
        <authorList>
            <person name="Chen X.G."/>
            <person name="Jiang X."/>
            <person name="Gu J."/>
            <person name="Xu M."/>
            <person name="Wu Y."/>
            <person name="Deng Y."/>
            <person name="Zhang C."/>
            <person name="Bonizzoni M."/>
            <person name="Dermauw W."/>
            <person name="Vontas J."/>
            <person name="Armbruster P."/>
            <person name="Huang X."/>
            <person name="Yang Y."/>
            <person name="Zhang H."/>
            <person name="He W."/>
            <person name="Peng H."/>
            <person name="Liu Y."/>
            <person name="Wu K."/>
            <person name="Chen J."/>
            <person name="Lirakis M."/>
            <person name="Topalis P."/>
            <person name="Van Leeuwen T."/>
            <person name="Hall A.B."/>
            <person name="Jiang X."/>
            <person name="Thorpe C."/>
            <person name="Mueller R.L."/>
            <person name="Sun C."/>
            <person name="Waterhouse R.M."/>
            <person name="Yan G."/>
            <person name="Tu Z.J."/>
            <person name="Fang X."/>
            <person name="James A.A."/>
        </authorList>
    </citation>
    <scope>NUCLEOTIDE SEQUENCE [LARGE SCALE GENOMIC DNA]</scope>
    <source>
        <strain evidence="6">Foshan</strain>
    </source>
</reference>
<name>A0ABM1ZB20_AEDAL</name>
<dbReference type="SUPFAM" id="SSF51905">
    <property type="entry name" value="FAD/NAD(P)-binding domain"/>
    <property type="match status" value="1"/>
</dbReference>
<evidence type="ECO:0000259" key="4">
    <source>
        <dbReference type="PROSITE" id="PS00624"/>
    </source>
</evidence>
<evidence type="ECO:0000256" key="2">
    <source>
        <dbReference type="RuleBase" id="RU003968"/>
    </source>
</evidence>
<dbReference type="InterPro" id="IPR000172">
    <property type="entry name" value="GMC_OxRdtase_N"/>
</dbReference>
<dbReference type="Pfam" id="PF00732">
    <property type="entry name" value="GMC_oxred_N"/>
    <property type="match status" value="1"/>
</dbReference>
<sequence length="645" mass="72235">MGPFEVQATLLRIAYTRPTSVLLLLLMDAMIWLQRPDIVDFHNRIQDIPADFIYDVYDFVVIGGGSAGAAVAARLSEVCDWDVLLLEAGPEETYIAEIPYAYPVLQKSRLDWKFKTIPNDSFCQAMGNDQCSWPRGKVLGGSSVLNAMMYIRGNPEDYDEWASFGNVGWSWEDVLPYFVKMENVRDPKIASKPWHGTTGPMTVELFKSNTKLYPFFAEAAKQMGAVWADEMNGPSQLVFGPLHGSIRDGLRCSTAKAYLRPVGMRKNLHVSLNTMVEKILIDPDDKRAYGVMFSKDNRRRYVLVTKEVILSAGSLNSPQLLMLSGIGPRSELERHRIDVIHDSPGVGQNLQDHVGTGGLVFLITNPNNTGSLSVNMLDSITKSSIENFLFNNSGILMGMPICEIMGFINTKYNAPNSTRPDIQLFMAGQSDVSDGGTWAAYGSSFTYKYYAENFGKWVFHDSFMCLPLLLRPKSRGHLKLASKDPYIRISIHPNYFAVRHDIDTLIEGLKYCLNISTTPALAPLYPKFIYDTEQRFTCGDRKGDNFYECLVRHYSQTIYHPVGTTKMGPASDPMAVVDARLKVHGIAGLRVVDAGIMPTLVSGNTNAPTIMIGEKASDMIKSDYIRELLDKPDLKPCYTYNYQYF</sequence>
<organism evidence="5 6">
    <name type="scientific">Aedes albopictus</name>
    <name type="common">Asian tiger mosquito</name>
    <name type="synonym">Stegomyia albopicta</name>
    <dbReference type="NCBI Taxonomy" id="7160"/>
    <lineage>
        <taxon>Eukaryota</taxon>
        <taxon>Metazoa</taxon>
        <taxon>Ecdysozoa</taxon>
        <taxon>Arthropoda</taxon>
        <taxon>Hexapoda</taxon>
        <taxon>Insecta</taxon>
        <taxon>Pterygota</taxon>
        <taxon>Neoptera</taxon>
        <taxon>Endopterygota</taxon>
        <taxon>Diptera</taxon>
        <taxon>Nematocera</taxon>
        <taxon>Culicoidea</taxon>
        <taxon>Culicidae</taxon>
        <taxon>Culicinae</taxon>
        <taxon>Aedini</taxon>
        <taxon>Aedes</taxon>
        <taxon>Stegomyia</taxon>
    </lineage>
</organism>
<dbReference type="InterPro" id="IPR012132">
    <property type="entry name" value="GMC_OxRdtase"/>
</dbReference>
<dbReference type="PIRSF" id="PIRSF000137">
    <property type="entry name" value="Alcohol_oxidase"/>
    <property type="match status" value="1"/>
</dbReference>
<protein>
    <recommendedName>
        <fullName evidence="3 4">Glucose-methanol-choline oxidoreductase N-terminal domain-containing protein</fullName>
    </recommendedName>
</protein>